<accession>A0A0N4XJA2</accession>
<reference evidence="3 4" key="2">
    <citation type="submission" date="2018-11" db="EMBL/GenBank/DDBJ databases">
        <authorList>
            <consortium name="Pathogen Informatics"/>
        </authorList>
    </citation>
    <scope>NUCLEOTIDE SEQUENCE [LARGE SCALE GENOMIC DNA]</scope>
</reference>
<dbReference type="InterPro" id="IPR051494">
    <property type="entry name" value="BSD_domain-containing"/>
</dbReference>
<dbReference type="InterPro" id="IPR005607">
    <property type="entry name" value="BSD_dom"/>
</dbReference>
<organism evidence="5">
    <name type="scientific">Nippostrongylus brasiliensis</name>
    <name type="common">Rat hookworm</name>
    <dbReference type="NCBI Taxonomy" id="27835"/>
    <lineage>
        <taxon>Eukaryota</taxon>
        <taxon>Metazoa</taxon>
        <taxon>Ecdysozoa</taxon>
        <taxon>Nematoda</taxon>
        <taxon>Chromadorea</taxon>
        <taxon>Rhabditida</taxon>
        <taxon>Rhabditina</taxon>
        <taxon>Rhabditomorpha</taxon>
        <taxon>Strongyloidea</taxon>
        <taxon>Heligmosomidae</taxon>
        <taxon>Nippostrongylus</taxon>
    </lineage>
</organism>
<feature type="region of interest" description="Disordered" evidence="1">
    <location>
        <begin position="204"/>
        <end position="249"/>
    </location>
</feature>
<evidence type="ECO:0000313" key="3">
    <source>
        <dbReference type="EMBL" id="VDL66193.1"/>
    </source>
</evidence>
<dbReference type="Proteomes" id="UP000271162">
    <property type="component" value="Unassembled WGS sequence"/>
</dbReference>
<evidence type="ECO:0000256" key="1">
    <source>
        <dbReference type="SAM" id="MobiDB-lite"/>
    </source>
</evidence>
<protein>
    <submittedName>
        <fullName evidence="5">Synapse-associated protein 1 (inferred by orthology to a human protein)</fullName>
    </submittedName>
</protein>
<proteinExistence type="predicted"/>
<dbReference type="AlphaFoldDB" id="A0A0N4XJA2"/>
<dbReference type="SUPFAM" id="SSF140383">
    <property type="entry name" value="BSD domain-like"/>
    <property type="match status" value="1"/>
</dbReference>
<dbReference type="PANTHER" id="PTHR16019">
    <property type="entry name" value="SYNAPSE-ASSOCIATED PROTEIN"/>
    <property type="match status" value="1"/>
</dbReference>
<dbReference type="Gene3D" id="1.10.3970.10">
    <property type="entry name" value="BSD domain"/>
    <property type="match status" value="1"/>
</dbReference>
<evidence type="ECO:0000313" key="5">
    <source>
        <dbReference type="WBParaSite" id="NBR_0000260401-mRNA-1"/>
    </source>
</evidence>
<name>A0A0N4XJA2_NIPBR</name>
<dbReference type="SMART" id="SM00751">
    <property type="entry name" value="BSD"/>
    <property type="match status" value="1"/>
</dbReference>
<gene>
    <name evidence="3" type="ORF">NBR_LOCUS2604</name>
</gene>
<dbReference type="WBParaSite" id="NBR_0000260401-mRNA-1">
    <property type="protein sequence ID" value="NBR_0000260401-mRNA-1"/>
    <property type="gene ID" value="NBR_0000260401"/>
</dbReference>
<keyword evidence="4" id="KW-1185">Reference proteome</keyword>
<reference evidence="5" key="1">
    <citation type="submission" date="2017-02" db="UniProtKB">
        <authorList>
            <consortium name="WormBaseParasite"/>
        </authorList>
    </citation>
    <scope>IDENTIFICATION</scope>
</reference>
<dbReference type="PROSITE" id="PS50858">
    <property type="entry name" value="BSD"/>
    <property type="match status" value="1"/>
</dbReference>
<feature type="compositionally biased region" description="Polar residues" evidence="1">
    <location>
        <begin position="211"/>
        <end position="221"/>
    </location>
</feature>
<dbReference type="GO" id="GO:0045202">
    <property type="term" value="C:synapse"/>
    <property type="evidence" value="ECO:0007669"/>
    <property type="project" value="TreeGrafter"/>
</dbReference>
<dbReference type="EMBL" id="UYSL01003115">
    <property type="protein sequence ID" value="VDL66193.1"/>
    <property type="molecule type" value="Genomic_DNA"/>
</dbReference>
<sequence length="263" mass="29749">MPLFQASEGDSNEISEPEQPKQPLRERVKIDELQEKGKALAKHASHAYVILKGTRMRGASSGTIIGELDREQEAFIAQVNASRLSEVGDPWEGLPDTELAKKKILELSLNPSNFTREAPGESEYDVGAQQAMAKRLIEIDPNLRRVRFELVPKQVKEEQFWRNYFYRVSLVRRSVIQKTSGRSTPSASLVDEVELFHLQNRCRVEDEPEASTMSDISAVSTDETEKSQTEECNNEEPRKSDQDVDEKTKAGVEPGLLIFFHFA</sequence>
<dbReference type="GO" id="GO:0005794">
    <property type="term" value="C:Golgi apparatus"/>
    <property type="evidence" value="ECO:0007669"/>
    <property type="project" value="TreeGrafter"/>
</dbReference>
<evidence type="ECO:0000313" key="4">
    <source>
        <dbReference type="Proteomes" id="UP000271162"/>
    </source>
</evidence>
<dbReference type="STRING" id="27835.A0A0N4XJA2"/>
<feature type="domain" description="BSD" evidence="2">
    <location>
        <begin position="120"/>
        <end position="172"/>
    </location>
</feature>
<dbReference type="PANTHER" id="PTHR16019:SF6">
    <property type="entry name" value="SYNAPSE-ASSOCIATED PROTEIN 1"/>
    <property type="match status" value="1"/>
</dbReference>
<dbReference type="GO" id="GO:0005634">
    <property type="term" value="C:nucleus"/>
    <property type="evidence" value="ECO:0007669"/>
    <property type="project" value="TreeGrafter"/>
</dbReference>
<feature type="region of interest" description="Disordered" evidence="1">
    <location>
        <begin position="1"/>
        <end position="26"/>
    </location>
</feature>
<dbReference type="Pfam" id="PF03909">
    <property type="entry name" value="BSD"/>
    <property type="match status" value="1"/>
</dbReference>
<dbReference type="GO" id="GO:0038203">
    <property type="term" value="P:TORC2 signaling"/>
    <property type="evidence" value="ECO:0007669"/>
    <property type="project" value="TreeGrafter"/>
</dbReference>
<feature type="compositionally biased region" description="Basic and acidic residues" evidence="1">
    <location>
        <begin position="223"/>
        <end position="249"/>
    </location>
</feature>
<dbReference type="InterPro" id="IPR035925">
    <property type="entry name" value="BSD_dom_sf"/>
</dbReference>
<evidence type="ECO:0000259" key="2">
    <source>
        <dbReference type="PROSITE" id="PS50858"/>
    </source>
</evidence>
<dbReference type="GO" id="GO:0048172">
    <property type="term" value="P:regulation of short-term neuronal synaptic plasticity"/>
    <property type="evidence" value="ECO:0007669"/>
    <property type="project" value="TreeGrafter"/>
</dbReference>